<evidence type="ECO:0000313" key="7">
    <source>
        <dbReference type="EMBL" id="TCC99231.1"/>
    </source>
</evidence>
<dbReference type="PROSITE" id="PS00194">
    <property type="entry name" value="THIOREDOXIN_1"/>
    <property type="match status" value="1"/>
</dbReference>
<keyword evidence="4" id="KW-0676">Redox-active center</keyword>
<dbReference type="PANTHER" id="PTHR42852:SF6">
    <property type="entry name" value="THIOL:DISULFIDE INTERCHANGE PROTEIN DSBE"/>
    <property type="match status" value="1"/>
</dbReference>
<dbReference type="InterPro" id="IPR025380">
    <property type="entry name" value="DUF4369"/>
</dbReference>
<evidence type="ECO:0000259" key="6">
    <source>
        <dbReference type="PROSITE" id="PS51352"/>
    </source>
</evidence>
<keyword evidence="2" id="KW-0201">Cytochrome c-type biogenesis</keyword>
<dbReference type="GO" id="GO:0016209">
    <property type="term" value="F:antioxidant activity"/>
    <property type="evidence" value="ECO:0007669"/>
    <property type="project" value="InterPro"/>
</dbReference>
<dbReference type="Gene3D" id="3.40.30.10">
    <property type="entry name" value="Glutaredoxin"/>
    <property type="match status" value="1"/>
</dbReference>
<gene>
    <name evidence="7" type="ORF">EZ444_00685</name>
</gene>
<dbReference type="InterPro" id="IPR000866">
    <property type="entry name" value="AhpC/TSA"/>
</dbReference>
<dbReference type="Proteomes" id="UP000291117">
    <property type="component" value="Unassembled WGS sequence"/>
</dbReference>
<dbReference type="OrthoDB" id="750178at2"/>
<evidence type="ECO:0000256" key="5">
    <source>
        <dbReference type="SAM" id="SignalP"/>
    </source>
</evidence>
<dbReference type="AlphaFoldDB" id="A0A4R0NFI8"/>
<dbReference type="GO" id="GO:0017004">
    <property type="term" value="P:cytochrome complex assembly"/>
    <property type="evidence" value="ECO:0007669"/>
    <property type="project" value="UniProtKB-KW"/>
</dbReference>
<feature type="signal peptide" evidence="5">
    <location>
        <begin position="1"/>
        <end position="30"/>
    </location>
</feature>
<keyword evidence="8" id="KW-1185">Reference proteome</keyword>
<organism evidence="7 8">
    <name type="scientific">Pedobacter hiemivivus</name>
    <dbReference type="NCBI Taxonomy" id="2530454"/>
    <lineage>
        <taxon>Bacteria</taxon>
        <taxon>Pseudomonadati</taxon>
        <taxon>Bacteroidota</taxon>
        <taxon>Sphingobacteriia</taxon>
        <taxon>Sphingobacteriales</taxon>
        <taxon>Sphingobacteriaceae</taxon>
        <taxon>Pedobacter</taxon>
    </lineage>
</organism>
<dbReference type="GO" id="GO:0030313">
    <property type="term" value="C:cell envelope"/>
    <property type="evidence" value="ECO:0007669"/>
    <property type="project" value="UniProtKB-SubCell"/>
</dbReference>
<sequence>MKIKIMKYKLPAKVLLAALSPFALITAVCAQTVGSYQINGHIEGLGDQKVYLSRSYSGKDLTDSVVAQNGVFSFKGTSPGTLIYGLRLGKQFMSVAMQSNEHVKIEGVLSKLNEVVVTGAKEQKVWKEWGQTWSVVSGRAGQLYKALDSIGEKGDRTAVNAEFEKLSLRLIDSVEHFVKRHPSSAISPYVITDRFVTYPNPEKAQSTYALLTVAGKNSIYGKELGDALKVGAKTGMGVKPDFTIPDQNGKPIKLSSLKGKVVLVDFWASWCGPCRKENPNLVKAYAKYHDKGFEILGISLDDKKDNWLKAIDADKLTWLHASDLKGWKSDLAQEYGIRSIPMNFLVDANGKIIAKDLRGEELEKKLLTVFK</sequence>
<protein>
    <submittedName>
        <fullName evidence="7">AhpC/TSA family protein</fullName>
    </submittedName>
</protein>
<evidence type="ECO:0000256" key="1">
    <source>
        <dbReference type="ARBA" id="ARBA00004196"/>
    </source>
</evidence>
<dbReference type="Pfam" id="PF00578">
    <property type="entry name" value="AhpC-TSA"/>
    <property type="match status" value="1"/>
</dbReference>
<evidence type="ECO:0000256" key="4">
    <source>
        <dbReference type="ARBA" id="ARBA00023284"/>
    </source>
</evidence>
<dbReference type="EMBL" id="SJSM01000001">
    <property type="protein sequence ID" value="TCC99231.1"/>
    <property type="molecule type" value="Genomic_DNA"/>
</dbReference>
<keyword evidence="5" id="KW-0732">Signal</keyword>
<dbReference type="RefSeq" id="WP_131606227.1">
    <property type="nucleotide sequence ID" value="NZ_SJSM01000001.1"/>
</dbReference>
<proteinExistence type="predicted"/>
<comment type="caution">
    <text evidence="7">The sequence shown here is derived from an EMBL/GenBank/DDBJ whole genome shotgun (WGS) entry which is preliminary data.</text>
</comment>
<dbReference type="SUPFAM" id="SSF52833">
    <property type="entry name" value="Thioredoxin-like"/>
    <property type="match status" value="1"/>
</dbReference>
<reference evidence="7 8" key="1">
    <citation type="submission" date="2019-02" db="EMBL/GenBank/DDBJ databases">
        <title>Pedobacter sp. RP-3-8 sp. nov., isolated from Arctic soil.</title>
        <authorList>
            <person name="Dahal R.H."/>
        </authorList>
    </citation>
    <scope>NUCLEOTIDE SEQUENCE [LARGE SCALE GENOMIC DNA]</scope>
    <source>
        <strain evidence="7 8">RP-3-8</strain>
    </source>
</reference>
<comment type="subcellular location">
    <subcellularLocation>
        <location evidence="1">Cell envelope</location>
    </subcellularLocation>
</comment>
<keyword evidence="3" id="KW-1015">Disulfide bond</keyword>
<dbReference type="InterPro" id="IPR036249">
    <property type="entry name" value="Thioredoxin-like_sf"/>
</dbReference>
<dbReference type="CDD" id="cd02966">
    <property type="entry name" value="TlpA_like_family"/>
    <property type="match status" value="1"/>
</dbReference>
<feature type="chain" id="PRO_5021020190" evidence="5">
    <location>
        <begin position="31"/>
        <end position="371"/>
    </location>
</feature>
<evidence type="ECO:0000313" key="8">
    <source>
        <dbReference type="Proteomes" id="UP000291117"/>
    </source>
</evidence>
<dbReference type="PROSITE" id="PS51352">
    <property type="entry name" value="THIOREDOXIN_2"/>
    <property type="match status" value="1"/>
</dbReference>
<dbReference type="InterPro" id="IPR013766">
    <property type="entry name" value="Thioredoxin_domain"/>
</dbReference>
<evidence type="ECO:0000256" key="3">
    <source>
        <dbReference type="ARBA" id="ARBA00023157"/>
    </source>
</evidence>
<dbReference type="InterPro" id="IPR017937">
    <property type="entry name" value="Thioredoxin_CS"/>
</dbReference>
<dbReference type="PANTHER" id="PTHR42852">
    <property type="entry name" value="THIOL:DISULFIDE INTERCHANGE PROTEIN DSBE"/>
    <property type="match status" value="1"/>
</dbReference>
<dbReference type="GO" id="GO:0016491">
    <property type="term" value="F:oxidoreductase activity"/>
    <property type="evidence" value="ECO:0007669"/>
    <property type="project" value="InterPro"/>
</dbReference>
<accession>A0A4R0NFI8</accession>
<name>A0A4R0NFI8_9SPHI</name>
<dbReference type="InterPro" id="IPR050553">
    <property type="entry name" value="Thioredoxin_ResA/DsbE_sf"/>
</dbReference>
<evidence type="ECO:0000256" key="2">
    <source>
        <dbReference type="ARBA" id="ARBA00022748"/>
    </source>
</evidence>
<feature type="domain" description="Thioredoxin" evidence="6">
    <location>
        <begin position="233"/>
        <end position="371"/>
    </location>
</feature>
<dbReference type="Pfam" id="PF14289">
    <property type="entry name" value="DUF4369"/>
    <property type="match status" value="1"/>
</dbReference>